<keyword evidence="1" id="KW-0346">Stress response</keyword>
<accession>A0A6J7IS78</accession>
<dbReference type="InterPro" id="IPR044587">
    <property type="entry name" value="HSP21-like"/>
</dbReference>
<evidence type="ECO:0000313" key="3">
    <source>
        <dbReference type="EMBL" id="CAB4933037.1"/>
    </source>
</evidence>
<dbReference type="EMBL" id="CAFBNE010000007">
    <property type="protein sequence ID" value="CAB4933037.1"/>
    <property type="molecule type" value="Genomic_DNA"/>
</dbReference>
<dbReference type="Pfam" id="PF00011">
    <property type="entry name" value="HSP20"/>
    <property type="match status" value="1"/>
</dbReference>
<dbReference type="CDD" id="cd06464">
    <property type="entry name" value="ACD_sHsps-like"/>
    <property type="match status" value="1"/>
</dbReference>
<dbReference type="PANTHER" id="PTHR46733:SF4">
    <property type="entry name" value="HEAT SHOCK PROTEIN 21, CHLOROPLASTIC"/>
    <property type="match status" value="1"/>
</dbReference>
<dbReference type="PANTHER" id="PTHR46733">
    <property type="entry name" value="26.5 KDA HEAT SHOCK PROTEIN, MITOCHONDRIAL"/>
    <property type="match status" value="1"/>
</dbReference>
<gene>
    <name evidence="3" type="ORF">UFOPK3772_00382</name>
</gene>
<dbReference type="Gene3D" id="2.60.40.790">
    <property type="match status" value="1"/>
</dbReference>
<dbReference type="AlphaFoldDB" id="A0A6J7IS78"/>
<evidence type="ECO:0000256" key="1">
    <source>
        <dbReference type="ARBA" id="ARBA00023016"/>
    </source>
</evidence>
<name>A0A6J7IS78_9ZZZZ</name>
<organism evidence="3">
    <name type="scientific">freshwater metagenome</name>
    <dbReference type="NCBI Taxonomy" id="449393"/>
    <lineage>
        <taxon>unclassified sequences</taxon>
        <taxon>metagenomes</taxon>
        <taxon>ecological metagenomes</taxon>
    </lineage>
</organism>
<dbReference type="PROSITE" id="PS01031">
    <property type="entry name" value="SHSP"/>
    <property type="match status" value="1"/>
</dbReference>
<evidence type="ECO:0000259" key="2">
    <source>
        <dbReference type="PROSITE" id="PS01031"/>
    </source>
</evidence>
<dbReference type="InterPro" id="IPR002068">
    <property type="entry name" value="A-crystallin/Hsp20_dom"/>
</dbReference>
<dbReference type="SUPFAM" id="SSF49764">
    <property type="entry name" value="HSP20-like chaperones"/>
    <property type="match status" value="1"/>
</dbReference>
<feature type="domain" description="SHSP" evidence="2">
    <location>
        <begin position="40"/>
        <end position="150"/>
    </location>
</feature>
<protein>
    <submittedName>
        <fullName evidence="3">Unannotated protein</fullName>
    </submittedName>
</protein>
<sequence>MAVNNMVKSGPKSMTAVRPDPFPRLMDWFENLIPAETGMRFNYAHTIRVEEFMRDGTFIVRAELPGIDPDKDVEVTVADGLLTIRADREEKTEEDHRSEFYYGSFIRTLSLPQGVDQTNVQAEYKDGILEVRIAIPEPAATPTNIPIKRAD</sequence>
<dbReference type="GO" id="GO:0009408">
    <property type="term" value="P:response to heat"/>
    <property type="evidence" value="ECO:0007669"/>
    <property type="project" value="InterPro"/>
</dbReference>
<dbReference type="InterPro" id="IPR008978">
    <property type="entry name" value="HSP20-like_chaperone"/>
</dbReference>
<proteinExistence type="predicted"/>
<reference evidence="3" key="1">
    <citation type="submission" date="2020-05" db="EMBL/GenBank/DDBJ databases">
        <authorList>
            <person name="Chiriac C."/>
            <person name="Salcher M."/>
            <person name="Ghai R."/>
            <person name="Kavagutti S V."/>
        </authorList>
    </citation>
    <scope>NUCLEOTIDE SEQUENCE</scope>
</reference>